<dbReference type="GO" id="GO:0046872">
    <property type="term" value="F:metal ion binding"/>
    <property type="evidence" value="ECO:0007669"/>
    <property type="project" value="UniProtKB-KW"/>
</dbReference>
<evidence type="ECO:0000256" key="9">
    <source>
        <dbReference type="ARBA" id="ARBA00023124"/>
    </source>
</evidence>
<dbReference type="GO" id="GO:0000166">
    <property type="term" value="F:nucleotide binding"/>
    <property type="evidence" value="ECO:0007669"/>
    <property type="project" value="UniProtKB-KW"/>
</dbReference>
<dbReference type="AlphaFoldDB" id="A0A5Q2F080"/>
<proteinExistence type="predicted"/>
<sequence>MTQRARGWCITLNNYSLEEVNLLEIELHSDTVEKYILGKEIGKDKKVPHLQGWIYFKNGKTLSAIKKLSDRAHWEVSKGTAQQNWDYCSKDGDYSHKGFDKKQKILWGGYSCEEEEVMNTLWIKEVKDAHEEDAINHIEYNVYQGEVYDTVWDDLMKEDF</sequence>
<dbReference type="GO" id="GO:0003677">
    <property type="term" value="F:DNA binding"/>
    <property type="evidence" value="ECO:0007669"/>
    <property type="project" value="UniProtKB-KW"/>
</dbReference>
<evidence type="ECO:0000256" key="8">
    <source>
        <dbReference type="ARBA" id="ARBA00022801"/>
    </source>
</evidence>
<evidence type="ECO:0000256" key="4">
    <source>
        <dbReference type="ARBA" id="ARBA00022722"/>
    </source>
</evidence>
<evidence type="ECO:0000256" key="3">
    <source>
        <dbReference type="ARBA" id="ARBA00022705"/>
    </source>
</evidence>
<keyword evidence="4" id="KW-0540">Nuclease</keyword>
<keyword evidence="2" id="KW-0548">Nucleotidyltransferase</keyword>
<name>A0A5Q2F080_9ZZZZ</name>
<evidence type="ECO:0000256" key="7">
    <source>
        <dbReference type="ARBA" id="ARBA00022759"/>
    </source>
</evidence>
<evidence type="ECO:0000256" key="2">
    <source>
        <dbReference type="ARBA" id="ARBA00022695"/>
    </source>
</evidence>
<keyword evidence="6" id="KW-0547">Nucleotide-binding</keyword>
<keyword evidence="9" id="KW-0190">Covalent protein-DNA linkage</keyword>
<protein>
    <recommendedName>
        <fullName evidence="11">CRESS-DNA virus Rep endonuclease domain-containing protein</fullName>
    </recommendedName>
</protein>
<keyword evidence="1" id="KW-0808">Transferase</keyword>
<dbReference type="EMBL" id="MN328272">
    <property type="protein sequence ID" value="QGF19359.1"/>
    <property type="molecule type" value="Genomic_DNA"/>
</dbReference>
<keyword evidence="5" id="KW-0479">Metal-binding</keyword>
<reference evidence="12" key="1">
    <citation type="journal article" date="2019" name="Viruses">
        <title>Single-stranded DNA viruses in Antarctic cryoconite holes.</title>
        <authorList>
            <person name="Sommers P."/>
            <person name="Fontenele R.S."/>
            <person name="Kringen T."/>
            <person name="Kaberger S."/>
            <person name="Porazinska D.L."/>
            <person name="Darcy J.L."/>
            <person name="Schmidt S.K."/>
            <person name="Varsani A."/>
        </authorList>
    </citation>
    <scope>NUCLEOTIDE SEQUENCE</scope>
    <source>
        <strain evidence="12">CAA_003_V_107</strain>
    </source>
</reference>
<evidence type="ECO:0000256" key="10">
    <source>
        <dbReference type="ARBA" id="ARBA00023125"/>
    </source>
</evidence>
<evidence type="ECO:0000256" key="1">
    <source>
        <dbReference type="ARBA" id="ARBA00022679"/>
    </source>
</evidence>
<dbReference type="PROSITE" id="PS52020">
    <property type="entry name" value="CRESS_DNA_REP"/>
    <property type="match status" value="1"/>
</dbReference>
<evidence type="ECO:0000256" key="6">
    <source>
        <dbReference type="ARBA" id="ARBA00022741"/>
    </source>
</evidence>
<dbReference type="GO" id="GO:0016779">
    <property type="term" value="F:nucleotidyltransferase activity"/>
    <property type="evidence" value="ECO:0007669"/>
    <property type="project" value="UniProtKB-KW"/>
</dbReference>
<dbReference type="Pfam" id="PF02407">
    <property type="entry name" value="Viral_Rep"/>
    <property type="match status" value="1"/>
</dbReference>
<evidence type="ECO:0000256" key="5">
    <source>
        <dbReference type="ARBA" id="ARBA00022723"/>
    </source>
</evidence>
<dbReference type="GO" id="GO:0016787">
    <property type="term" value="F:hydrolase activity"/>
    <property type="evidence" value="ECO:0007669"/>
    <property type="project" value="UniProtKB-KW"/>
</dbReference>
<keyword evidence="7" id="KW-0255">Endonuclease</keyword>
<evidence type="ECO:0000313" key="12">
    <source>
        <dbReference type="EMBL" id="QGF19359.1"/>
    </source>
</evidence>
<dbReference type="GO" id="GO:0006260">
    <property type="term" value="P:DNA replication"/>
    <property type="evidence" value="ECO:0007669"/>
    <property type="project" value="UniProtKB-KW"/>
</dbReference>
<keyword evidence="10" id="KW-0238">DNA-binding</keyword>
<organism evidence="12">
    <name type="scientific">Antarctic circular DNA molecule</name>
    <dbReference type="NCBI Taxonomy" id="2664238"/>
    <lineage>
        <taxon>unclassified sequences</taxon>
    </lineage>
</organism>
<accession>A0A5Q2F080</accession>
<keyword evidence="3" id="KW-0235">DNA replication</keyword>
<dbReference type="GO" id="GO:0004519">
    <property type="term" value="F:endonuclease activity"/>
    <property type="evidence" value="ECO:0007669"/>
    <property type="project" value="UniProtKB-KW"/>
</dbReference>
<dbReference type="InterPro" id="IPR049912">
    <property type="entry name" value="CRESS_DNA_REP"/>
</dbReference>
<keyword evidence="8" id="KW-0378">Hydrolase</keyword>
<dbReference type="Gene3D" id="3.40.1310.20">
    <property type="match status" value="1"/>
</dbReference>
<feature type="domain" description="CRESS-DNA virus Rep endonuclease" evidence="11">
    <location>
        <begin position="2"/>
        <end position="100"/>
    </location>
</feature>
<evidence type="ECO:0000259" key="11">
    <source>
        <dbReference type="PROSITE" id="PS52020"/>
    </source>
</evidence>